<dbReference type="AlphaFoldDB" id="A0A177JTF8"/>
<dbReference type="Proteomes" id="UP001206890">
    <property type="component" value="Unassembled WGS sequence"/>
</dbReference>
<feature type="domain" description="N-acetyltransferase" evidence="1">
    <location>
        <begin position="10"/>
        <end position="96"/>
    </location>
</feature>
<proteinExistence type="predicted"/>
<reference evidence="2" key="2">
    <citation type="submission" date="2022-04" db="EMBL/GenBank/DDBJ databases">
        <title>Human microbiome associated bacterial genomes.</title>
        <authorList>
            <person name="Sandstrom S."/>
            <person name="Salamzade R."/>
            <person name="Kalan L.R."/>
        </authorList>
    </citation>
    <scope>NUCLEOTIDE SEQUENCE</scope>
    <source>
        <strain evidence="2">P3-SID1762</strain>
    </source>
</reference>
<dbReference type="PANTHER" id="PTHR31435:SF10">
    <property type="entry name" value="BSR4717 PROTEIN"/>
    <property type="match status" value="1"/>
</dbReference>
<gene>
    <name evidence="3" type="ORF">EDD19_105148</name>
    <name evidence="2" type="ORF">M3D93_00180</name>
</gene>
<dbReference type="SUPFAM" id="SSF55729">
    <property type="entry name" value="Acyl-CoA N-acyltransferases (Nat)"/>
    <property type="match status" value="1"/>
</dbReference>
<comment type="caution">
    <text evidence="3">The sequence shown here is derived from an EMBL/GenBank/DDBJ whole genome shotgun (WGS) entry which is preliminary data.</text>
</comment>
<organism evidence="3 4">
    <name type="scientific">Dietzia cinnamea</name>
    <dbReference type="NCBI Taxonomy" id="321318"/>
    <lineage>
        <taxon>Bacteria</taxon>
        <taxon>Bacillati</taxon>
        <taxon>Actinomycetota</taxon>
        <taxon>Actinomycetes</taxon>
        <taxon>Mycobacteriales</taxon>
        <taxon>Dietziaceae</taxon>
        <taxon>Dietzia</taxon>
    </lineage>
</organism>
<evidence type="ECO:0000313" key="3">
    <source>
        <dbReference type="EMBL" id="TCW25090.1"/>
    </source>
</evidence>
<dbReference type="Proteomes" id="UP000295805">
    <property type="component" value="Unassembled WGS sequence"/>
</dbReference>
<dbReference type="GeneID" id="89531710"/>
<name>A0A177JTF8_9ACTN</name>
<dbReference type="PROSITE" id="PS51729">
    <property type="entry name" value="GNAT_YJDJ"/>
    <property type="match status" value="1"/>
</dbReference>
<evidence type="ECO:0000313" key="2">
    <source>
        <dbReference type="EMBL" id="MCT2116182.1"/>
    </source>
</evidence>
<dbReference type="EMBL" id="JALXTC010000001">
    <property type="protein sequence ID" value="MCT2116182.1"/>
    <property type="molecule type" value="Genomic_DNA"/>
</dbReference>
<reference evidence="3 4" key="1">
    <citation type="submission" date="2019-03" db="EMBL/GenBank/DDBJ databases">
        <title>Root nodule microbial communities of legume samples collected from USA, Mexico and Botswana.</title>
        <authorList>
            <person name="Hirsch A."/>
        </authorList>
    </citation>
    <scope>NUCLEOTIDE SEQUENCE [LARGE SCALE GENOMIC DNA]</scope>
    <source>
        <strain evidence="3 4">55</strain>
    </source>
</reference>
<dbReference type="RefSeq" id="WP_007627316.1">
    <property type="nucleotide sequence ID" value="NZ_CP143053.1"/>
</dbReference>
<protein>
    <submittedName>
        <fullName evidence="2">N-acetyltransferase</fullName>
    </submittedName>
</protein>
<dbReference type="OrthoDB" id="5405911at2"/>
<dbReference type="PANTHER" id="PTHR31435">
    <property type="entry name" value="PROTEIN NATD1"/>
    <property type="match status" value="1"/>
</dbReference>
<dbReference type="Gene3D" id="3.40.630.30">
    <property type="match status" value="1"/>
</dbReference>
<dbReference type="EMBL" id="SMCX01000005">
    <property type="protein sequence ID" value="TCW25090.1"/>
    <property type="molecule type" value="Genomic_DNA"/>
</dbReference>
<evidence type="ECO:0000313" key="4">
    <source>
        <dbReference type="Proteomes" id="UP000295805"/>
    </source>
</evidence>
<sequence length="98" mass="11326">MTGGTSLKLVHNTDRDRFELWDGETFMGLVGYEKDGDVYILLHTVIEERFGQQGIARLLVSLVLTRLRLDGLKIRPVCSYVRRFLVRFPEYQLLVAPN</sequence>
<dbReference type="InterPro" id="IPR016181">
    <property type="entry name" value="Acyl_CoA_acyltransferase"/>
</dbReference>
<accession>A0A177JTF8</accession>
<evidence type="ECO:0000259" key="1">
    <source>
        <dbReference type="PROSITE" id="PS51729"/>
    </source>
</evidence>
<dbReference type="InterPro" id="IPR031165">
    <property type="entry name" value="GNAT_YJDJ"/>
</dbReference>
<dbReference type="Pfam" id="PF14542">
    <property type="entry name" value="Acetyltransf_CG"/>
    <property type="match status" value="1"/>
</dbReference>
<dbReference type="InterPro" id="IPR045057">
    <property type="entry name" value="Gcn5-rel_NAT"/>
</dbReference>